<dbReference type="Proteomes" id="UP000597444">
    <property type="component" value="Unassembled WGS sequence"/>
</dbReference>
<organism evidence="12 13">
    <name type="scientific">Reticulibacter mediterranei</name>
    <dbReference type="NCBI Taxonomy" id="2778369"/>
    <lineage>
        <taxon>Bacteria</taxon>
        <taxon>Bacillati</taxon>
        <taxon>Chloroflexota</taxon>
        <taxon>Ktedonobacteria</taxon>
        <taxon>Ktedonobacterales</taxon>
        <taxon>Reticulibacteraceae</taxon>
        <taxon>Reticulibacter</taxon>
    </lineage>
</organism>
<feature type="binding site" evidence="11">
    <location>
        <position position="43"/>
    </location>
    <ligand>
        <name>substrate</name>
    </ligand>
</feature>
<evidence type="ECO:0000313" key="13">
    <source>
        <dbReference type="Proteomes" id="UP000597444"/>
    </source>
</evidence>
<evidence type="ECO:0000313" key="12">
    <source>
        <dbReference type="EMBL" id="GHO91041.1"/>
    </source>
</evidence>
<evidence type="ECO:0000256" key="8">
    <source>
        <dbReference type="ARBA" id="ARBA00022840"/>
    </source>
</evidence>
<dbReference type="GO" id="GO:0000287">
    <property type="term" value="F:magnesium ion binding"/>
    <property type="evidence" value="ECO:0007669"/>
    <property type="project" value="UniProtKB-UniRule"/>
</dbReference>
<dbReference type="PRINTS" id="PR01100">
    <property type="entry name" value="SHIKIMTKNASE"/>
</dbReference>
<keyword evidence="11" id="KW-0460">Magnesium</keyword>
<feature type="binding site" evidence="11">
    <location>
        <position position="25"/>
    </location>
    <ligand>
        <name>Mg(2+)</name>
        <dbReference type="ChEBI" id="CHEBI:18420"/>
    </ligand>
</feature>
<dbReference type="CDD" id="cd00464">
    <property type="entry name" value="SK"/>
    <property type="match status" value="1"/>
</dbReference>
<dbReference type="InterPro" id="IPR023000">
    <property type="entry name" value="Shikimate_kinase_CS"/>
</dbReference>
<comment type="catalytic activity">
    <reaction evidence="10 11">
        <text>shikimate + ATP = 3-phosphoshikimate + ADP + H(+)</text>
        <dbReference type="Rhea" id="RHEA:13121"/>
        <dbReference type="ChEBI" id="CHEBI:15378"/>
        <dbReference type="ChEBI" id="CHEBI:30616"/>
        <dbReference type="ChEBI" id="CHEBI:36208"/>
        <dbReference type="ChEBI" id="CHEBI:145989"/>
        <dbReference type="ChEBI" id="CHEBI:456216"/>
        <dbReference type="EC" id="2.7.1.71"/>
    </reaction>
</comment>
<protein>
    <recommendedName>
        <fullName evidence="3 11">Shikimate kinase</fullName>
        <shortName evidence="11">SK</shortName>
        <ecNumber evidence="3 11">2.7.1.71</ecNumber>
    </recommendedName>
</protein>
<evidence type="ECO:0000256" key="5">
    <source>
        <dbReference type="ARBA" id="ARBA00022679"/>
    </source>
</evidence>
<dbReference type="PROSITE" id="PS01128">
    <property type="entry name" value="SHIKIMATE_KINASE"/>
    <property type="match status" value="1"/>
</dbReference>
<dbReference type="RefSeq" id="WP_220201962.1">
    <property type="nucleotide sequence ID" value="NZ_BNJK01000001.1"/>
</dbReference>
<keyword evidence="11" id="KW-0479">Metal-binding</keyword>
<feature type="binding site" evidence="11">
    <location>
        <position position="89"/>
    </location>
    <ligand>
        <name>substrate</name>
    </ligand>
</feature>
<dbReference type="Gene3D" id="3.40.50.300">
    <property type="entry name" value="P-loop containing nucleotide triphosphate hydrolases"/>
    <property type="match status" value="1"/>
</dbReference>
<evidence type="ECO:0000256" key="2">
    <source>
        <dbReference type="ARBA" id="ARBA00006997"/>
    </source>
</evidence>
<dbReference type="GO" id="GO:0009073">
    <property type="term" value="P:aromatic amino acid family biosynthetic process"/>
    <property type="evidence" value="ECO:0007669"/>
    <property type="project" value="UniProtKB-KW"/>
</dbReference>
<comment type="caution">
    <text evidence="11">Lacks conserved residue(s) required for the propagation of feature annotation.</text>
</comment>
<keyword evidence="4 11" id="KW-0028">Amino-acid biosynthesis</keyword>
<comment type="caution">
    <text evidence="12">The sequence shown here is derived from an EMBL/GenBank/DDBJ whole genome shotgun (WGS) entry which is preliminary data.</text>
</comment>
<dbReference type="GO" id="GO:0008652">
    <property type="term" value="P:amino acid biosynthetic process"/>
    <property type="evidence" value="ECO:0007669"/>
    <property type="project" value="UniProtKB-KW"/>
</dbReference>
<evidence type="ECO:0000256" key="3">
    <source>
        <dbReference type="ARBA" id="ARBA00012154"/>
    </source>
</evidence>
<evidence type="ECO:0000256" key="9">
    <source>
        <dbReference type="ARBA" id="ARBA00023141"/>
    </source>
</evidence>
<dbReference type="PANTHER" id="PTHR21087:SF16">
    <property type="entry name" value="SHIKIMATE KINASE 1, CHLOROPLASTIC"/>
    <property type="match status" value="1"/>
</dbReference>
<keyword evidence="13" id="KW-1185">Reference proteome</keyword>
<dbReference type="EC" id="2.7.1.71" evidence="3 11"/>
<gene>
    <name evidence="11 12" type="primary">aroK</name>
    <name evidence="12" type="ORF">KSF_010890</name>
</gene>
<dbReference type="SUPFAM" id="SSF52540">
    <property type="entry name" value="P-loop containing nucleoside triphosphate hydrolases"/>
    <property type="match status" value="1"/>
</dbReference>
<evidence type="ECO:0000256" key="10">
    <source>
        <dbReference type="ARBA" id="ARBA00048567"/>
    </source>
</evidence>
<evidence type="ECO:0000256" key="4">
    <source>
        <dbReference type="ARBA" id="ARBA00022605"/>
    </source>
</evidence>
<dbReference type="GO" id="GO:0005524">
    <property type="term" value="F:ATP binding"/>
    <property type="evidence" value="ECO:0007669"/>
    <property type="project" value="UniProtKB-UniRule"/>
</dbReference>
<dbReference type="InterPro" id="IPR000623">
    <property type="entry name" value="Shikimate_kinase/TSH1"/>
</dbReference>
<dbReference type="InterPro" id="IPR031322">
    <property type="entry name" value="Shikimate/glucono_kinase"/>
</dbReference>
<keyword evidence="6 11" id="KW-0547">Nucleotide-binding</keyword>
<feature type="binding site" evidence="11">
    <location>
        <position position="149"/>
    </location>
    <ligand>
        <name>substrate</name>
    </ligand>
</feature>
<name>A0A8J3IK39_9CHLR</name>
<evidence type="ECO:0000256" key="6">
    <source>
        <dbReference type="ARBA" id="ARBA00022741"/>
    </source>
</evidence>
<evidence type="ECO:0000256" key="11">
    <source>
        <dbReference type="HAMAP-Rule" id="MF_00109"/>
    </source>
</evidence>
<comment type="similarity">
    <text evidence="2 11">Belongs to the shikimate kinase family.</text>
</comment>
<comment type="subcellular location">
    <subcellularLocation>
        <location evidence="11">Cytoplasm</location>
    </subcellularLocation>
</comment>
<keyword evidence="9 11" id="KW-0057">Aromatic amino acid biosynthesis</keyword>
<dbReference type="HAMAP" id="MF_00109">
    <property type="entry name" value="Shikimate_kinase"/>
    <property type="match status" value="1"/>
</dbReference>
<comment type="cofactor">
    <cofactor evidence="11">
        <name>Mg(2+)</name>
        <dbReference type="ChEBI" id="CHEBI:18420"/>
    </cofactor>
    <text evidence="11">Binds 1 Mg(2+) ion per subunit.</text>
</comment>
<comment type="pathway">
    <text evidence="1 11">Metabolic intermediate biosynthesis; chorismate biosynthesis; chorismate from D-erythrose 4-phosphate and phosphoenolpyruvate: step 5/7.</text>
</comment>
<comment type="function">
    <text evidence="11">Catalyzes the specific phosphorylation of the 3-hydroxyl group of shikimic acid using ATP as a cosubstrate.</text>
</comment>
<dbReference type="Pfam" id="PF01202">
    <property type="entry name" value="SKI"/>
    <property type="match status" value="1"/>
</dbReference>
<feature type="binding site" evidence="11">
    <location>
        <begin position="21"/>
        <end position="26"/>
    </location>
    <ligand>
        <name>ATP</name>
        <dbReference type="ChEBI" id="CHEBI:30616"/>
    </ligand>
</feature>
<dbReference type="PANTHER" id="PTHR21087">
    <property type="entry name" value="SHIKIMATE KINASE"/>
    <property type="match status" value="1"/>
</dbReference>
<keyword evidence="5 11" id="KW-0808">Transferase</keyword>
<keyword evidence="11" id="KW-0963">Cytoplasm</keyword>
<dbReference type="GO" id="GO:0004765">
    <property type="term" value="F:shikimate kinase activity"/>
    <property type="evidence" value="ECO:0007669"/>
    <property type="project" value="UniProtKB-UniRule"/>
</dbReference>
<comment type="subunit">
    <text evidence="11">Monomer.</text>
</comment>
<dbReference type="AlphaFoldDB" id="A0A8J3IK39"/>
<dbReference type="UniPathway" id="UPA00053">
    <property type="reaction ID" value="UER00088"/>
</dbReference>
<accession>A0A8J3IK39</accession>
<proteinExistence type="inferred from homology"/>
<sequence length="186" mass="20735">MQDTGSQVVDVQRIFLTGLPGSGKTTIGHRIADLLGWNFVDTDDIIAERMGMATGKVLTEYGETRFRHIESEILHELANNGRVVISTGGGTVISEANRKFMREHGLTVYLQTSVAASWKRMQESSAPIDRPLIAGGDGLQRLHNLYATRHQWYEEAIIHIDTEECAETELASRLIELALARGYLLR</sequence>
<keyword evidence="7 11" id="KW-0418">Kinase</keyword>
<feature type="binding site" evidence="11">
    <location>
        <position position="67"/>
    </location>
    <ligand>
        <name>substrate</name>
    </ligand>
</feature>
<dbReference type="GO" id="GO:0005829">
    <property type="term" value="C:cytosol"/>
    <property type="evidence" value="ECO:0007669"/>
    <property type="project" value="TreeGrafter"/>
</dbReference>
<dbReference type="InterPro" id="IPR027417">
    <property type="entry name" value="P-loop_NTPase"/>
</dbReference>
<dbReference type="EMBL" id="BNJK01000001">
    <property type="protein sequence ID" value="GHO91041.1"/>
    <property type="molecule type" value="Genomic_DNA"/>
</dbReference>
<keyword evidence="8 11" id="KW-0067">ATP-binding</keyword>
<evidence type="ECO:0000256" key="1">
    <source>
        <dbReference type="ARBA" id="ARBA00004842"/>
    </source>
</evidence>
<evidence type="ECO:0000256" key="7">
    <source>
        <dbReference type="ARBA" id="ARBA00022777"/>
    </source>
</evidence>
<feature type="binding site" evidence="11">
    <location>
        <position position="130"/>
    </location>
    <ligand>
        <name>ATP</name>
        <dbReference type="ChEBI" id="CHEBI:30616"/>
    </ligand>
</feature>
<reference evidence="12" key="1">
    <citation type="submission" date="2020-10" db="EMBL/GenBank/DDBJ databases">
        <title>Taxonomic study of unclassified bacteria belonging to the class Ktedonobacteria.</title>
        <authorList>
            <person name="Yabe S."/>
            <person name="Wang C.M."/>
            <person name="Zheng Y."/>
            <person name="Sakai Y."/>
            <person name="Cavaletti L."/>
            <person name="Monciardini P."/>
            <person name="Donadio S."/>
        </authorList>
    </citation>
    <scope>NUCLEOTIDE SEQUENCE</scope>
    <source>
        <strain evidence="12">ID150040</strain>
    </source>
</reference>
<dbReference type="GO" id="GO:0009423">
    <property type="term" value="P:chorismate biosynthetic process"/>
    <property type="evidence" value="ECO:0007669"/>
    <property type="project" value="UniProtKB-UniRule"/>
</dbReference>